<name>A0A4C1Z9T4_EUMVA</name>
<comment type="caution">
    <text evidence="2">The sequence shown here is derived from an EMBL/GenBank/DDBJ whole genome shotgun (WGS) entry which is preliminary data.</text>
</comment>
<reference evidence="2 3" key="1">
    <citation type="journal article" date="2019" name="Commun. Biol.">
        <title>The bagworm genome reveals a unique fibroin gene that provides high tensile strength.</title>
        <authorList>
            <person name="Kono N."/>
            <person name="Nakamura H."/>
            <person name="Ohtoshi R."/>
            <person name="Tomita M."/>
            <person name="Numata K."/>
            <person name="Arakawa K."/>
        </authorList>
    </citation>
    <scope>NUCLEOTIDE SEQUENCE [LARGE SCALE GENOMIC DNA]</scope>
</reference>
<evidence type="ECO:0000313" key="3">
    <source>
        <dbReference type="Proteomes" id="UP000299102"/>
    </source>
</evidence>
<gene>
    <name evidence="2" type="ORF">EVAR_89634_1</name>
</gene>
<organism evidence="2 3">
    <name type="scientific">Eumeta variegata</name>
    <name type="common">Bagworm moth</name>
    <name type="synonym">Eumeta japonica</name>
    <dbReference type="NCBI Taxonomy" id="151549"/>
    <lineage>
        <taxon>Eukaryota</taxon>
        <taxon>Metazoa</taxon>
        <taxon>Ecdysozoa</taxon>
        <taxon>Arthropoda</taxon>
        <taxon>Hexapoda</taxon>
        <taxon>Insecta</taxon>
        <taxon>Pterygota</taxon>
        <taxon>Neoptera</taxon>
        <taxon>Endopterygota</taxon>
        <taxon>Lepidoptera</taxon>
        <taxon>Glossata</taxon>
        <taxon>Ditrysia</taxon>
        <taxon>Tineoidea</taxon>
        <taxon>Psychidae</taxon>
        <taxon>Oiketicinae</taxon>
        <taxon>Eumeta</taxon>
    </lineage>
</organism>
<accession>A0A4C1Z9T4</accession>
<dbReference type="EMBL" id="BGZK01001649">
    <property type="protein sequence ID" value="GBP83913.1"/>
    <property type="molecule type" value="Genomic_DNA"/>
</dbReference>
<feature type="region of interest" description="Disordered" evidence="1">
    <location>
        <begin position="39"/>
        <end position="64"/>
    </location>
</feature>
<feature type="region of interest" description="Disordered" evidence="1">
    <location>
        <begin position="1"/>
        <end position="24"/>
    </location>
</feature>
<feature type="compositionally biased region" description="Low complexity" evidence="1">
    <location>
        <begin position="39"/>
        <end position="52"/>
    </location>
</feature>
<protein>
    <submittedName>
        <fullName evidence="2">Uncharacterized protein</fullName>
    </submittedName>
</protein>
<evidence type="ECO:0000256" key="1">
    <source>
        <dbReference type="SAM" id="MobiDB-lite"/>
    </source>
</evidence>
<dbReference type="Proteomes" id="UP000299102">
    <property type="component" value="Unassembled WGS sequence"/>
</dbReference>
<keyword evidence="3" id="KW-1185">Reference proteome</keyword>
<dbReference type="AlphaFoldDB" id="A0A4C1Z9T4"/>
<evidence type="ECO:0000313" key="2">
    <source>
        <dbReference type="EMBL" id="GBP83913.1"/>
    </source>
</evidence>
<proteinExistence type="predicted"/>
<sequence>MRKEKCSGSSSETPMKIKQARCTPGLTPSGIRAFRLRSPSARGAADAAHASSFHPNGKSGPIYDRKARRMRNAHCGRLGRPTGGISSSGLKGSVSVAYADIEKYYCRSGPVN</sequence>